<evidence type="ECO:0000313" key="1">
    <source>
        <dbReference type="EMBL" id="TFD47843.1"/>
    </source>
</evidence>
<gene>
    <name evidence="1" type="ORF">E3T55_14940</name>
</gene>
<organism evidence="1 2">
    <name type="scientific">Cryobacterium frigoriphilum</name>
    <dbReference type="NCBI Taxonomy" id="1259150"/>
    <lineage>
        <taxon>Bacteria</taxon>
        <taxon>Bacillati</taxon>
        <taxon>Actinomycetota</taxon>
        <taxon>Actinomycetes</taxon>
        <taxon>Micrococcales</taxon>
        <taxon>Microbacteriaceae</taxon>
        <taxon>Cryobacterium</taxon>
    </lineage>
</organism>
<accession>A0A4R8ZW88</accession>
<dbReference type="EMBL" id="SOHE01000060">
    <property type="protein sequence ID" value="TFD47843.1"/>
    <property type="molecule type" value="Genomic_DNA"/>
</dbReference>
<proteinExistence type="predicted"/>
<evidence type="ECO:0000313" key="2">
    <source>
        <dbReference type="Proteomes" id="UP000297447"/>
    </source>
</evidence>
<reference evidence="1 2" key="1">
    <citation type="submission" date="2019-03" db="EMBL/GenBank/DDBJ databases">
        <title>Genomics of glacier-inhabiting Cryobacterium strains.</title>
        <authorList>
            <person name="Liu Q."/>
            <person name="Xin Y.-H."/>
        </authorList>
    </citation>
    <scope>NUCLEOTIDE SEQUENCE [LARGE SCALE GENOMIC DNA]</scope>
    <source>
        <strain evidence="1 2">Hh14</strain>
    </source>
</reference>
<name>A0A4R8ZW88_9MICO</name>
<protein>
    <recommendedName>
        <fullName evidence="3">Lipoprotein</fullName>
    </recommendedName>
</protein>
<dbReference type="AlphaFoldDB" id="A0A4R8ZW88"/>
<sequence>MFRTSLAIGVVGLAAIGLTGCAGDDARDAAPEPRASQDAVTEPEDALAVFTQPQAAQDLLPDSLPATAFEDIDRDTTRLLWADGDTSYYAATSPEWGTCLLVYGGEMPTSSCTEDLPVQSSTNEGQKTTMFADSLPDYYSDWDKVADHLWRQP</sequence>
<dbReference type="Proteomes" id="UP000297447">
    <property type="component" value="Unassembled WGS sequence"/>
</dbReference>
<evidence type="ECO:0008006" key="3">
    <source>
        <dbReference type="Google" id="ProtNLM"/>
    </source>
</evidence>
<dbReference type="PROSITE" id="PS51257">
    <property type="entry name" value="PROKAR_LIPOPROTEIN"/>
    <property type="match status" value="1"/>
</dbReference>
<keyword evidence="2" id="KW-1185">Reference proteome</keyword>
<comment type="caution">
    <text evidence="1">The sequence shown here is derived from an EMBL/GenBank/DDBJ whole genome shotgun (WGS) entry which is preliminary data.</text>
</comment>